<name>A0A165M1J3_EXIGL</name>
<dbReference type="PROSITE" id="PS00599">
    <property type="entry name" value="AA_TRANSFER_CLASS_2"/>
    <property type="match status" value="1"/>
</dbReference>
<evidence type="ECO:0000313" key="14">
    <source>
        <dbReference type="Proteomes" id="UP000077266"/>
    </source>
</evidence>
<dbReference type="OrthoDB" id="2015537at2759"/>
<dbReference type="CDD" id="cd00609">
    <property type="entry name" value="AAT_like"/>
    <property type="match status" value="1"/>
</dbReference>
<dbReference type="AlphaFoldDB" id="A0A165M1J3"/>
<protein>
    <recommendedName>
        <fullName evidence="4">histidinol-phosphate transaminase</fullName>
        <ecNumber evidence="4">2.6.1.9</ecNumber>
    </recommendedName>
    <alternativeName>
        <fullName evidence="10">Imidazole acetol-phosphate transaminase</fullName>
    </alternativeName>
</protein>
<dbReference type="InterPro" id="IPR015421">
    <property type="entry name" value="PyrdxlP-dep_Trfase_major"/>
</dbReference>
<keyword evidence="7 13" id="KW-0808">Transferase</keyword>
<evidence type="ECO:0000256" key="3">
    <source>
        <dbReference type="ARBA" id="ARBA00008392"/>
    </source>
</evidence>
<dbReference type="Gene3D" id="3.90.1150.10">
    <property type="entry name" value="Aspartate Aminotransferase, domain 1"/>
    <property type="match status" value="1"/>
</dbReference>
<evidence type="ECO:0000256" key="10">
    <source>
        <dbReference type="ARBA" id="ARBA00030262"/>
    </source>
</evidence>
<reference evidence="13 14" key="1">
    <citation type="journal article" date="2016" name="Mol. Biol. Evol.">
        <title>Comparative Genomics of Early-Diverging Mushroom-Forming Fungi Provides Insights into the Origins of Lignocellulose Decay Capabilities.</title>
        <authorList>
            <person name="Nagy L.G."/>
            <person name="Riley R."/>
            <person name="Tritt A."/>
            <person name="Adam C."/>
            <person name="Daum C."/>
            <person name="Floudas D."/>
            <person name="Sun H."/>
            <person name="Yadav J.S."/>
            <person name="Pangilinan J."/>
            <person name="Larsson K.H."/>
            <person name="Matsuura K."/>
            <person name="Barry K."/>
            <person name="Labutti K."/>
            <person name="Kuo R."/>
            <person name="Ohm R.A."/>
            <person name="Bhattacharya S.S."/>
            <person name="Shirouzu T."/>
            <person name="Yoshinaga Y."/>
            <person name="Martin F.M."/>
            <person name="Grigoriev I.V."/>
            <person name="Hibbett D.S."/>
        </authorList>
    </citation>
    <scope>NUCLEOTIDE SEQUENCE [LARGE SCALE GENOMIC DNA]</scope>
    <source>
        <strain evidence="13 14">HHB12029</strain>
    </source>
</reference>
<dbReference type="HAMAP" id="MF_01023">
    <property type="entry name" value="HisC_aminotrans_2"/>
    <property type="match status" value="1"/>
</dbReference>
<keyword evidence="6" id="KW-0028">Amino-acid biosynthesis</keyword>
<evidence type="ECO:0000256" key="6">
    <source>
        <dbReference type="ARBA" id="ARBA00022605"/>
    </source>
</evidence>
<dbReference type="InterPro" id="IPR015422">
    <property type="entry name" value="PyrdxlP-dep_Trfase_small"/>
</dbReference>
<keyword evidence="14" id="KW-1185">Reference proteome</keyword>
<sequence length="409" mass="44107">MPILGLDPALLASPKPAHFDIERVIRPNILALHPYRCARDDYQSGVLLDANENALGHCIPRSKASADDFDDMLDVDLHRYPDPSQVDIKSRIANLRFGDSTKHDCVFLGVGSDEVIDLLMRVCCVPGKDRILTTPPTYGMYGVCAQVNDLGVTKVPLRTEGGAFQLQLDEIKKACSQDASIKLVMICSPGNPTGTLIPLEDIKSLLEFPDFKGIVVVDEAYIDFSAEDASAARLALEYSNVCVMQTLSKSFGLAAIRLGVAIAHPAIIQILTNTKAPYNISTPSALLALKALSPEGIAAMQANVSKLIDSRTKLLTVLASSSYTDLGVASPLGGNDANFILLPILNRQTGESDSARAQKIYKALAEEMGVVVRYRGGEVGCAGCLRITVGTADENEVFLRRFRDALETL</sequence>
<keyword evidence="5 13" id="KW-0032">Aminotransferase</keyword>
<feature type="domain" description="Aminotransferase class I/classII large" evidence="12">
    <location>
        <begin position="46"/>
        <end position="402"/>
    </location>
</feature>
<dbReference type="FunCoup" id="A0A165M1J3">
    <property type="interactions" value="131"/>
</dbReference>
<dbReference type="EMBL" id="KV425916">
    <property type="protein sequence ID" value="KZV98635.1"/>
    <property type="molecule type" value="Genomic_DNA"/>
</dbReference>
<dbReference type="InterPro" id="IPR004839">
    <property type="entry name" value="Aminotransferase_I/II_large"/>
</dbReference>
<evidence type="ECO:0000256" key="5">
    <source>
        <dbReference type="ARBA" id="ARBA00022576"/>
    </source>
</evidence>
<evidence type="ECO:0000256" key="1">
    <source>
        <dbReference type="ARBA" id="ARBA00001933"/>
    </source>
</evidence>
<evidence type="ECO:0000256" key="8">
    <source>
        <dbReference type="ARBA" id="ARBA00022898"/>
    </source>
</evidence>
<accession>A0A165M1J3</accession>
<dbReference type="STRING" id="1314781.A0A165M1J3"/>
<evidence type="ECO:0000259" key="12">
    <source>
        <dbReference type="Pfam" id="PF00155"/>
    </source>
</evidence>
<comment type="catalytic activity">
    <reaction evidence="11">
        <text>L-histidinol phosphate + 2-oxoglutarate = 3-(imidazol-4-yl)-2-oxopropyl phosphate + L-glutamate</text>
        <dbReference type="Rhea" id="RHEA:23744"/>
        <dbReference type="ChEBI" id="CHEBI:16810"/>
        <dbReference type="ChEBI" id="CHEBI:29985"/>
        <dbReference type="ChEBI" id="CHEBI:57766"/>
        <dbReference type="ChEBI" id="CHEBI:57980"/>
        <dbReference type="EC" id="2.6.1.9"/>
    </reaction>
</comment>
<dbReference type="GO" id="GO:0004400">
    <property type="term" value="F:histidinol-phosphate transaminase activity"/>
    <property type="evidence" value="ECO:0007669"/>
    <property type="project" value="UniProtKB-EC"/>
</dbReference>
<dbReference type="InterPro" id="IPR005861">
    <property type="entry name" value="HisP_aminotrans"/>
</dbReference>
<dbReference type="PANTHER" id="PTHR42885:SF2">
    <property type="entry name" value="HISTIDINOL-PHOSPHATE AMINOTRANSFERASE"/>
    <property type="match status" value="1"/>
</dbReference>
<keyword evidence="9" id="KW-0368">Histidine biosynthesis</keyword>
<dbReference type="PANTHER" id="PTHR42885">
    <property type="entry name" value="HISTIDINOL-PHOSPHATE AMINOTRANSFERASE-RELATED"/>
    <property type="match status" value="1"/>
</dbReference>
<evidence type="ECO:0000256" key="9">
    <source>
        <dbReference type="ARBA" id="ARBA00023102"/>
    </source>
</evidence>
<comment type="pathway">
    <text evidence="2">Amino-acid biosynthesis; L-histidine biosynthesis; L-histidine from 5-phospho-alpha-D-ribose 1-diphosphate: step 7/9.</text>
</comment>
<dbReference type="Pfam" id="PF00155">
    <property type="entry name" value="Aminotran_1_2"/>
    <property type="match status" value="1"/>
</dbReference>
<dbReference type="InterPro" id="IPR001917">
    <property type="entry name" value="Aminotrans_II_pyridoxalP_BS"/>
</dbReference>
<dbReference type="InParanoid" id="A0A165M1J3"/>
<dbReference type="SUPFAM" id="SSF53383">
    <property type="entry name" value="PLP-dependent transferases"/>
    <property type="match status" value="1"/>
</dbReference>
<comment type="cofactor">
    <cofactor evidence="1">
        <name>pyridoxal 5'-phosphate</name>
        <dbReference type="ChEBI" id="CHEBI:597326"/>
    </cofactor>
</comment>
<gene>
    <name evidence="13" type="ORF">EXIGLDRAFT_739171</name>
</gene>
<dbReference type="GO" id="GO:0030170">
    <property type="term" value="F:pyridoxal phosphate binding"/>
    <property type="evidence" value="ECO:0007669"/>
    <property type="project" value="InterPro"/>
</dbReference>
<organism evidence="13 14">
    <name type="scientific">Exidia glandulosa HHB12029</name>
    <dbReference type="NCBI Taxonomy" id="1314781"/>
    <lineage>
        <taxon>Eukaryota</taxon>
        <taxon>Fungi</taxon>
        <taxon>Dikarya</taxon>
        <taxon>Basidiomycota</taxon>
        <taxon>Agaricomycotina</taxon>
        <taxon>Agaricomycetes</taxon>
        <taxon>Auriculariales</taxon>
        <taxon>Exidiaceae</taxon>
        <taxon>Exidia</taxon>
    </lineage>
</organism>
<evidence type="ECO:0000256" key="7">
    <source>
        <dbReference type="ARBA" id="ARBA00022679"/>
    </source>
</evidence>
<dbReference type="EC" id="2.6.1.9" evidence="4"/>
<evidence type="ECO:0000256" key="4">
    <source>
        <dbReference type="ARBA" id="ARBA00012748"/>
    </source>
</evidence>
<evidence type="ECO:0000313" key="13">
    <source>
        <dbReference type="EMBL" id="KZV98635.1"/>
    </source>
</evidence>
<dbReference type="Proteomes" id="UP000077266">
    <property type="component" value="Unassembled WGS sequence"/>
</dbReference>
<dbReference type="InterPro" id="IPR015424">
    <property type="entry name" value="PyrdxlP-dep_Trfase"/>
</dbReference>
<dbReference type="NCBIfam" id="TIGR01141">
    <property type="entry name" value="hisC"/>
    <property type="match status" value="1"/>
</dbReference>
<evidence type="ECO:0000256" key="2">
    <source>
        <dbReference type="ARBA" id="ARBA00005011"/>
    </source>
</evidence>
<proteinExistence type="inferred from homology"/>
<dbReference type="Gene3D" id="3.40.640.10">
    <property type="entry name" value="Type I PLP-dependent aspartate aminotransferase-like (Major domain)"/>
    <property type="match status" value="1"/>
</dbReference>
<comment type="similarity">
    <text evidence="3">Belongs to the class-II pyridoxal-phosphate-dependent aminotransferase family.</text>
</comment>
<keyword evidence="8" id="KW-0663">Pyridoxal phosphate</keyword>
<dbReference type="GO" id="GO:0000105">
    <property type="term" value="P:L-histidine biosynthetic process"/>
    <property type="evidence" value="ECO:0007669"/>
    <property type="project" value="UniProtKB-KW"/>
</dbReference>
<evidence type="ECO:0000256" key="11">
    <source>
        <dbReference type="ARBA" id="ARBA00047481"/>
    </source>
</evidence>